<feature type="repeat" description="Filamin" evidence="3">
    <location>
        <begin position="1137"/>
        <end position="1175"/>
    </location>
</feature>
<feature type="domain" description="SCAN box" evidence="5">
    <location>
        <begin position="1056"/>
        <end position="1105"/>
    </location>
</feature>
<feature type="repeat" description="Filamin" evidence="3">
    <location>
        <begin position="1477"/>
        <end position="1576"/>
    </location>
</feature>
<dbReference type="STRING" id="6334.A0A0V1B3K9"/>
<feature type="region of interest" description="Disordered" evidence="4">
    <location>
        <begin position="2389"/>
        <end position="2424"/>
    </location>
</feature>
<feature type="repeat" description="Filamin" evidence="3">
    <location>
        <begin position="190"/>
        <end position="285"/>
    </location>
</feature>
<dbReference type="Pfam" id="PF00630">
    <property type="entry name" value="Filamin"/>
    <property type="match status" value="15"/>
</dbReference>
<evidence type="ECO:0000313" key="7">
    <source>
        <dbReference type="Proteomes" id="UP000054776"/>
    </source>
</evidence>
<sequence>MSLLSNRWRGGDGQPGRYMATVGLSEPCIIGSLVEILITPKDVTEGMILVEAISPTDRIIDCSVRRRSNVYKAKFVPDEIGEWKVCITYEDVHIQGSPFSCLVYNPNNAKVSGPETAVIGQEVRYTINTEEAGPGDATVKVCHERMLVPVMFERIDRGYYVARFVPEENGSYSVQVFLNGIPLKGSPFLLDVVDASSVKAYGSGLRTANVGHLATFHVAAESVEAKEIAVVVTAPSGKKKRARLFPGDEDDVYRVEWKPVETGKHYIDLRVHNQSVKSSPYSCDVGDPELVTVRNLPKQIKQSELGSPVTFTIDASTAGSGNLEIMINDGRVHCRVRDLGQRIYLATFVPVQPTAHVVQMTFNGSAVKGSPWVLDLARPAPVDQHQQSPLGLPLGNVLLAAPVSLEQLNTGAVVSGYACLASPGGVRTIVQPATALTADQLKISSTTQTTTSAGQNATTPIWADIHGRGLQTACVGKTANFEVTAPALTKRDVFVKIISMDGAEVPCLVTETEAGHFLCEYVPAEVGLVRVDIALAGQAVDKSPFLVSVYDPNRVRIEPIAGGVIGQPVQFVIDAREAGKGQLEIAINQGRVPNGVQLQDPGQCLVTFIPDSAGVYLIDVTLNGDTVRGCPMRVEFSDSTSPSIPPPPPPPPLPSQAWTASRHPADRMPHVSKVHQPSPLVSYQTSASTAARSPLVSSELRRTVDLTTNGNLRFLSRQSSKDNDHRVTVKRSVETYFTSSGGGGGGRPMASGDDDNDSDRLSSSRVSSGGDLTKRFVDIVDTRDRHAAVVGRVRSDDDEQQRCAAAAVVSQCRRFDDELKSPLNKAISPTLTKSATNEQQHSAAGDETISPAIAASVGRIYSSSLSSSTTATVPGEPISPKQVTEKAEPIYSNIEQPDSVEESENYHSETIIGVISKPTTTTTTRDQQMDSEMQNQKKHEEQQQQQQQQQLDDHVEKVNTAFSPQLLQEEGAKVAGCKKSTDVVDAGVIRYDRLPSNLQDVVDQSDLAGSVEFASPTNRNFASQPLVSVLTYRDDFDVLDDHGAGIDLLSSANHSKLDFVSWNRTRIVGPEQNILRLTRTAHYWITPRFGDEKQNLKVTITRQFLFFCLRFFCFILKFEYFLFKGLNKVEKLDVTIEEKDDAVMVKFVPTTVGIHKISFVAFDTPHPQSPVILKVFNPDKVIISNIEAGSVDEPAQFTVDATHAGHGDLEIAIKDPKDQTVPSKVMSQNGHANFKVSFVPQCAGSHGIHVTFNGEKVAGSPFMCTVMEEACDVVVLSSASSPTGEQRQQPLPATLTAARSLLAAVVSSSVPKLAPVRRPTTVQVSTDTQDLKLQATVTAPDGKVLDNCNVVNKELGLYVLEIVPSVVGEYQVELKTGGRQISGSPFSFRAYDPAKIIVSPMTDGAVNKAVHFVVDASDAGVGNLEVAVNEGNIPSMAQNLGHHRYDISFVPAEPIVHTVSIRFNGDHVPGRYISLLCKVHKLSESSVSVSGLDKIAVGKLNHFIVEGKEEDGEEKEEPPLDVTITDPTGNVLPISVDNPGNGARQVSFTPLVVGVHRIAVKYANQHIHGSPFTAKAYDAAQVKLYGLDSSVVVGQPTNFVIDAGKAGAGNMEIVISVDGRNLPNHVQAEGNAKFRVSFTPQESKVHLISVRFNDEPVSGSPIKVNVLDASSCELAGAGLCNAVVGKTTHFTLDLNQKNAAECNVVITAPDKIAVPVKCFQQKNGQFRVEYTPTIVGREYEVEVTLNDRPLKGSPFKCNVFDPKQVRLVELDPVITGKETAFKVSSTDAGNAELNASIVDPDGQALKVEVLRAHNGQDELRFVTNKAGQHKLSITYGGQEVFDKAMVFFAEQADRVMSNVVDPNQGLIGEMARLVIEDCGHASKDDLKVKITGPKNGQTGIMKHMLYKRDEDSFEIAFTPKEVGLYTVEVMVNHKSLPGFPRTYTVVDPRKVRIVDGIGRAPFKVGHRHYIKVDTCAAGPGTLKADVRGPSGRMNVGVELNSKNEYSISFVPLEEGVEDLFLFIQFLHFIQLNQLNFTTGDHTVQLYWAGIRVPGCPLLTVAKRTGKTEIDSQKVKVYGEGLKHACTKVEAEFIIDGTKAGPGFPTCKMIGQRADVPISLNPVESYKWKATYVPYVSGSYSLDILWSGEPIAQSPFRVQVIPSGDADKVFLQMEPLQNCVLGRSVSTVVDARKAGGGELTAEFLGPSKPARCELKDNGDGTYSLTLKSNETGRHTLCVRFNGEHISEGPFTVPVSSLPDASKIRVFGSGIEHGILSTFDSTFYVDTTGAGAGQLAVRIKGPKGGFHVEMEREKKQDRVIVCKYDPQELGDYYIEVKWAGEHVPGSPFMVVIFDTHQELERYLSGTVVNPMPPVPPFFPPGWVGPPPMGLPIPPPIPSPQPPLGSAPTVRPPPAPPLPPPPPQFHQSVLATMPPALPYALPAPSPYFPSRVH</sequence>
<dbReference type="InterPro" id="IPR003309">
    <property type="entry name" value="SCAN_dom"/>
</dbReference>
<reference evidence="6 7" key="1">
    <citation type="submission" date="2015-01" db="EMBL/GenBank/DDBJ databases">
        <title>Evolution of Trichinella species and genotypes.</title>
        <authorList>
            <person name="Korhonen P.K."/>
            <person name="Edoardo P."/>
            <person name="Giuseppe L.R."/>
            <person name="Gasser R.B."/>
        </authorList>
    </citation>
    <scope>NUCLEOTIDE SEQUENCE [LARGE SCALE GENOMIC DNA]</scope>
    <source>
        <strain evidence="6">ISS3</strain>
    </source>
</reference>
<proteinExistence type="inferred from homology"/>
<feature type="repeat" description="Filamin" evidence="3">
    <location>
        <begin position="1574"/>
        <end position="1666"/>
    </location>
</feature>
<keyword evidence="2" id="KW-0677">Repeat</keyword>
<organism evidence="6 7">
    <name type="scientific">Trichinella spiralis</name>
    <name type="common">Trichina worm</name>
    <dbReference type="NCBI Taxonomy" id="6334"/>
    <lineage>
        <taxon>Eukaryota</taxon>
        <taxon>Metazoa</taxon>
        <taxon>Ecdysozoa</taxon>
        <taxon>Nematoda</taxon>
        <taxon>Enoplea</taxon>
        <taxon>Dorylaimia</taxon>
        <taxon>Trichinellida</taxon>
        <taxon>Trichinellidae</taxon>
        <taxon>Trichinella</taxon>
    </lineage>
</organism>
<dbReference type="GO" id="GO:0030036">
    <property type="term" value="P:actin cytoskeleton organization"/>
    <property type="evidence" value="ECO:0007669"/>
    <property type="project" value="InterPro"/>
</dbReference>
<dbReference type="InParanoid" id="A0A0V1B3K9"/>
<feature type="repeat" description="Filamin" evidence="3">
    <location>
        <begin position="1664"/>
        <end position="1759"/>
    </location>
</feature>
<dbReference type="EMBL" id="JYDH01000116">
    <property type="protein sequence ID" value="KRY31554.1"/>
    <property type="molecule type" value="Genomic_DNA"/>
</dbReference>
<evidence type="ECO:0000256" key="4">
    <source>
        <dbReference type="SAM" id="MobiDB-lite"/>
    </source>
</evidence>
<dbReference type="InterPro" id="IPR001298">
    <property type="entry name" value="Filamin/ABP280_rpt"/>
</dbReference>
<feature type="repeat" description="Filamin" evidence="3">
    <location>
        <begin position="455"/>
        <end position="549"/>
    </location>
</feature>
<dbReference type="PANTHER" id="PTHR38537">
    <property type="entry name" value="JITTERBUG, ISOFORM N"/>
    <property type="match status" value="1"/>
</dbReference>
<dbReference type="PROSITE" id="PS50804">
    <property type="entry name" value="SCAN_BOX"/>
    <property type="match status" value="1"/>
</dbReference>
<feature type="region of interest" description="Disordered" evidence="4">
    <location>
        <begin position="733"/>
        <end position="767"/>
    </location>
</feature>
<feature type="repeat" description="Filamin" evidence="3">
    <location>
        <begin position="2254"/>
        <end position="2350"/>
    </location>
</feature>
<dbReference type="PANTHER" id="PTHR38537:SF16">
    <property type="entry name" value="CALPONIN-HOMOLOGY (CH) DOMAIN-CONTAINING PROTEIN"/>
    <property type="match status" value="1"/>
</dbReference>
<feature type="repeat" description="Filamin" evidence="3">
    <location>
        <begin position="547"/>
        <end position="636"/>
    </location>
</feature>
<dbReference type="InterPro" id="IPR017868">
    <property type="entry name" value="Filamin/ABP280_repeat-like"/>
</dbReference>
<evidence type="ECO:0000256" key="1">
    <source>
        <dbReference type="ARBA" id="ARBA00009238"/>
    </source>
</evidence>
<dbReference type="Gene3D" id="2.60.40.10">
    <property type="entry name" value="Immunoglobulins"/>
    <property type="match status" value="18"/>
</dbReference>
<feature type="repeat" description="Filamin" evidence="3">
    <location>
        <begin position="1770"/>
        <end position="1840"/>
    </location>
</feature>
<dbReference type="InterPro" id="IPR013783">
    <property type="entry name" value="Ig-like_fold"/>
</dbReference>
<feature type="repeat" description="Filamin" evidence="3">
    <location>
        <begin position="1847"/>
        <end position="1945"/>
    </location>
</feature>
<feature type="repeat" description="Filamin" evidence="3">
    <location>
        <begin position="1185"/>
        <end position="1266"/>
    </location>
</feature>
<feature type="repeat" description="Filamin" evidence="3">
    <location>
        <begin position="1316"/>
        <end position="1390"/>
    </location>
</feature>
<feature type="repeat" description="Filamin" evidence="3">
    <location>
        <begin position="1943"/>
        <end position="2015"/>
    </location>
</feature>
<feature type="compositionally biased region" description="Pro residues" evidence="4">
    <location>
        <begin position="2389"/>
        <end position="2421"/>
    </location>
</feature>
<accession>A0A0V1B3K9</accession>
<dbReference type="FunFam" id="2.60.40.10:FF:001145">
    <property type="entry name" value="Jitterbug, isoform I"/>
    <property type="match status" value="1"/>
</dbReference>
<feature type="repeat" description="Filamin" evidence="3">
    <location>
        <begin position="2066"/>
        <end position="2159"/>
    </location>
</feature>
<dbReference type="InterPro" id="IPR044801">
    <property type="entry name" value="Filamin"/>
</dbReference>
<feature type="repeat" description="Filamin" evidence="3">
    <location>
        <begin position="113"/>
        <end position="192"/>
    </location>
</feature>
<evidence type="ECO:0000256" key="2">
    <source>
        <dbReference type="ARBA" id="ARBA00022737"/>
    </source>
</evidence>
<dbReference type="FunCoup" id="A0A0V1B3K9">
    <property type="interactions" value="195"/>
</dbReference>
<dbReference type="OrthoDB" id="18740at2759"/>
<gene>
    <name evidence="6" type="primary">FLNB</name>
    <name evidence="6" type="ORF">T01_933</name>
</gene>
<protein>
    <submittedName>
        <fullName evidence="6">Filamin-B</fullName>
    </submittedName>
</protein>
<dbReference type="PROSITE" id="PS50194">
    <property type="entry name" value="FILAMIN_REPEAT"/>
    <property type="match status" value="19"/>
</dbReference>
<evidence type="ECO:0000259" key="5">
    <source>
        <dbReference type="PROSITE" id="PS50804"/>
    </source>
</evidence>
<name>A0A0V1B3K9_TRISP</name>
<feature type="repeat" description="Filamin" evidence="3">
    <location>
        <begin position="1401"/>
        <end position="1477"/>
    </location>
</feature>
<feature type="compositionally biased region" description="Pro residues" evidence="4">
    <location>
        <begin position="643"/>
        <end position="654"/>
    </location>
</feature>
<dbReference type="GO" id="GO:0051015">
    <property type="term" value="F:actin filament binding"/>
    <property type="evidence" value="ECO:0007669"/>
    <property type="project" value="InterPro"/>
</dbReference>
<feature type="region of interest" description="Disordered" evidence="4">
    <location>
        <begin position="634"/>
        <end position="697"/>
    </location>
</feature>
<feature type="compositionally biased region" description="Polar residues" evidence="4">
    <location>
        <begin position="679"/>
        <end position="691"/>
    </location>
</feature>
<dbReference type="Proteomes" id="UP000054776">
    <property type="component" value="Unassembled WGS sequence"/>
</dbReference>
<feature type="repeat" description="Filamin" evidence="3">
    <location>
        <begin position="283"/>
        <end position="376"/>
    </location>
</feature>
<feature type="repeat" description="Filamin" evidence="3">
    <location>
        <begin position="2160"/>
        <end position="2253"/>
    </location>
</feature>
<comment type="caution">
    <text evidence="6">The sequence shown here is derived from an EMBL/GenBank/DDBJ whole genome shotgun (WGS) entry which is preliminary data.</text>
</comment>
<comment type="similarity">
    <text evidence="1">Belongs to the filamin family.</text>
</comment>
<dbReference type="SMART" id="SM00557">
    <property type="entry name" value="IG_FLMN"/>
    <property type="match status" value="17"/>
</dbReference>
<feature type="region of interest" description="Disordered" evidence="4">
    <location>
        <begin position="865"/>
        <end position="953"/>
    </location>
</feature>
<evidence type="ECO:0000256" key="3">
    <source>
        <dbReference type="PROSITE-ProRule" id="PRU00087"/>
    </source>
</evidence>
<feature type="repeat" description="Filamin" evidence="3">
    <location>
        <begin position="23"/>
        <end position="103"/>
    </location>
</feature>
<keyword evidence="7" id="KW-1185">Reference proteome</keyword>
<dbReference type="InterPro" id="IPR014756">
    <property type="entry name" value="Ig_E-set"/>
</dbReference>
<evidence type="ECO:0000313" key="6">
    <source>
        <dbReference type="EMBL" id="KRY31554.1"/>
    </source>
</evidence>
<dbReference type="SUPFAM" id="SSF81296">
    <property type="entry name" value="E set domains"/>
    <property type="match status" value="18"/>
</dbReference>